<evidence type="ECO:0000313" key="6">
    <source>
        <dbReference type="EMBL" id="GAJ14292.1"/>
    </source>
</evidence>
<keyword evidence="2" id="KW-0846">Cobalamin</keyword>
<evidence type="ECO:0000259" key="5">
    <source>
        <dbReference type="Pfam" id="PF02867"/>
    </source>
</evidence>
<keyword evidence="4" id="KW-0170">Cobalt</keyword>
<feature type="non-terminal residue" evidence="6">
    <location>
        <position position="246"/>
    </location>
</feature>
<dbReference type="PANTHER" id="PTHR43371">
    <property type="entry name" value="VITAMIN B12-DEPENDENT RIBONUCLEOTIDE REDUCTASE"/>
    <property type="match status" value="1"/>
</dbReference>
<dbReference type="PRINTS" id="PR01183">
    <property type="entry name" value="RIBORDTASEM1"/>
</dbReference>
<dbReference type="InterPro" id="IPR000788">
    <property type="entry name" value="RNR_lg_C"/>
</dbReference>
<feature type="non-terminal residue" evidence="6">
    <location>
        <position position="1"/>
    </location>
</feature>
<dbReference type="GO" id="GO:0004748">
    <property type="term" value="F:ribonucleoside-diphosphate reductase activity, thioredoxin disulfide as acceptor"/>
    <property type="evidence" value="ECO:0007669"/>
    <property type="project" value="TreeGrafter"/>
</dbReference>
<dbReference type="Gene3D" id="3.20.70.20">
    <property type="match status" value="1"/>
</dbReference>
<comment type="caution">
    <text evidence="6">The sequence shown here is derived from an EMBL/GenBank/DDBJ whole genome shotgun (WGS) entry which is preliminary data.</text>
</comment>
<protein>
    <recommendedName>
        <fullName evidence="5">Ribonucleotide reductase large subunit C-terminal domain-containing protein</fullName>
    </recommendedName>
</protein>
<name>X1VBB9_9ZZZZ</name>
<evidence type="ECO:0000256" key="1">
    <source>
        <dbReference type="ARBA" id="ARBA00001922"/>
    </source>
</evidence>
<dbReference type="GO" id="GO:0031419">
    <property type="term" value="F:cobalamin binding"/>
    <property type="evidence" value="ECO:0007669"/>
    <property type="project" value="UniProtKB-KW"/>
</dbReference>
<dbReference type="AlphaFoldDB" id="X1VBB9"/>
<sequence length="246" mass="27942">RPSWATSRVELEYLSMKGTIPVDVRADCYTDLGFRTVSTNPCGEIPLCPYDSCRLLAINLYSYVDDPFTEKAKFNFDLFKQHVGHAQRIMDDIIDLELEKTEAILAKINADPEDEELKRVEQKLWENIREKALQGRRTGVGITGEGDMLAALNLQYGSDNAIDFSTEVQKTMAIEAYRSSVRMARERGAFPLFDANREKDNPFIMRLKKQDEGMYEEMVKYGRRNISLLTIAPTGTTSLMTQTTSG</sequence>
<proteinExistence type="predicted"/>
<accession>X1VBB9</accession>
<gene>
    <name evidence="6" type="ORF">S12H4_49723</name>
</gene>
<evidence type="ECO:0000256" key="2">
    <source>
        <dbReference type="ARBA" id="ARBA00022628"/>
    </source>
</evidence>
<dbReference type="EMBL" id="BARW01031225">
    <property type="protein sequence ID" value="GAJ14292.1"/>
    <property type="molecule type" value="Genomic_DNA"/>
</dbReference>
<evidence type="ECO:0000256" key="4">
    <source>
        <dbReference type="ARBA" id="ARBA00023285"/>
    </source>
</evidence>
<comment type="cofactor">
    <cofactor evidence="1">
        <name>adenosylcob(III)alamin</name>
        <dbReference type="ChEBI" id="CHEBI:18408"/>
    </cofactor>
</comment>
<organism evidence="6">
    <name type="scientific">marine sediment metagenome</name>
    <dbReference type="NCBI Taxonomy" id="412755"/>
    <lineage>
        <taxon>unclassified sequences</taxon>
        <taxon>metagenomes</taxon>
        <taxon>ecological metagenomes</taxon>
    </lineage>
</organism>
<dbReference type="Pfam" id="PF02867">
    <property type="entry name" value="Ribonuc_red_lgC"/>
    <property type="match status" value="1"/>
</dbReference>
<keyword evidence="3" id="KW-0560">Oxidoreductase</keyword>
<dbReference type="PANTHER" id="PTHR43371:SF1">
    <property type="entry name" value="RIBONUCLEOSIDE-DIPHOSPHATE REDUCTASE"/>
    <property type="match status" value="1"/>
</dbReference>
<feature type="domain" description="Ribonucleotide reductase large subunit C-terminal" evidence="5">
    <location>
        <begin position="38"/>
        <end position="246"/>
    </location>
</feature>
<dbReference type="InterPro" id="IPR050862">
    <property type="entry name" value="RdRp_reductase_class-2"/>
</dbReference>
<evidence type="ECO:0000256" key="3">
    <source>
        <dbReference type="ARBA" id="ARBA00023002"/>
    </source>
</evidence>
<dbReference type="SUPFAM" id="SSF51998">
    <property type="entry name" value="PFL-like glycyl radical enzymes"/>
    <property type="match status" value="1"/>
</dbReference>
<reference evidence="6" key="1">
    <citation type="journal article" date="2014" name="Front. Microbiol.">
        <title>High frequency of phylogenetically diverse reductive dehalogenase-homologous genes in deep subseafloor sedimentary metagenomes.</title>
        <authorList>
            <person name="Kawai M."/>
            <person name="Futagami T."/>
            <person name="Toyoda A."/>
            <person name="Takaki Y."/>
            <person name="Nishi S."/>
            <person name="Hori S."/>
            <person name="Arai W."/>
            <person name="Tsubouchi T."/>
            <person name="Morono Y."/>
            <person name="Uchiyama I."/>
            <person name="Ito T."/>
            <person name="Fujiyama A."/>
            <person name="Inagaki F."/>
            <person name="Takami H."/>
        </authorList>
    </citation>
    <scope>NUCLEOTIDE SEQUENCE</scope>
    <source>
        <strain evidence="6">Expedition CK06-06</strain>
    </source>
</reference>